<dbReference type="WBParaSite" id="jg5318">
    <property type="protein sequence ID" value="jg5318"/>
    <property type="gene ID" value="jg5318"/>
</dbReference>
<dbReference type="Proteomes" id="UP000887574">
    <property type="component" value="Unplaced"/>
</dbReference>
<dbReference type="AlphaFoldDB" id="A0A915EER0"/>
<evidence type="ECO:0000313" key="1">
    <source>
        <dbReference type="Proteomes" id="UP000887574"/>
    </source>
</evidence>
<reference evidence="2" key="1">
    <citation type="submission" date="2022-11" db="UniProtKB">
        <authorList>
            <consortium name="WormBaseParasite"/>
        </authorList>
    </citation>
    <scope>IDENTIFICATION</scope>
</reference>
<evidence type="ECO:0000313" key="2">
    <source>
        <dbReference type="WBParaSite" id="jg5318"/>
    </source>
</evidence>
<keyword evidence="1" id="KW-1185">Reference proteome</keyword>
<protein>
    <submittedName>
        <fullName evidence="2">Uncharacterized protein</fullName>
    </submittedName>
</protein>
<accession>A0A915EER0</accession>
<proteinExistence type="predicted"/>
<sequence length="147" mass="16878">MLMSLAFVPLSISMSARELKSYLLREEPSLEPVIMWYSSYYAHLCVCLHFRYIFGRAITELSPVKTEPTTSLKQLVVDYIILGIDHPTIGHFLGEMKKAQKHSDHSYEQCIMGQPAPKKGGSTWKRTKNSRSGAIVWKKNLIKYLRD</sequence>
<name>A0A915EER0_9BILA</name>
<organism evidence="1 2">
    <name type="scientific">Ditylenchus dipsaci</name>
    <dbReference type="NCBI Taxonomy" id="166011"/>
    <lineage>
        <taxon>Eukaryota</taxon>
        <taxon>Metazoa</taxon>
        <taxon>Ecdysozoa</taxon>
        <taxon>Nematoda</taxon>
        <taxon>Chromadorea</taxon>
        <taxon>Rhabditida</taxon>
        <taxon>Tylenchina</taxon>
        <taxon>Tylenchomorpha</taxon>
        <taxon>Sphaerularioidea</taxon>
        <taxon>Anguinidae</taxon>
        <taxon>Anguininae</taxon>
        <taxon>Ditylenchus</taxon>
    </lineage>
</organism>